<feature type="domain" description="ABC3 transporter permease C-terminal" evidence="8">
    <location>
        <begin position="367"/>
        <end position="478"/>
    </location>
</feature>
<comment type="similarity">
    <text evidence="6">Belongs to the ABC-4 integral membrane protein family.</text>
</comment>
<evidence type="ECO:0000256" key="5">
    <source>
        <dbReference type="ARBA" id="ARBA00023136"/>
    </source>
</evidence>
<evidence type="ECO:0000259" key="8">
    <source>
        <dbReference type="Pfam" id="PF02687"/>
    </source>
</evidence>
<protein>
    <submittedName>
        <fullName evidence="10">FtsX-like permease family protein</fullName>
    </submittedName>
</protein>
<dbReference type="InterPro" id="IPR025857">
    <property type="entry name" value="MacB_PCD"/>
</dbReference>
<feature type="transmembrane region" description="Helical" evidence="7">
    <location>
        <begin position="448"/>
        <end position="470"/>
    </location>
</feature>
<evidence type="ECO:0000313" key="11">
    <source>
        <dbReference type="Proteomes" id="UP000321820"/>
    </source>
</evidence>
<proteinExistence type="inferred from homology"/>
<gene>
    <name evidence="10" type="ORF">FTW19_14590</name>
</gene>
<feature type="domain" description="MacB-like periplasmic core" evidence="9">
    <location>
        <begin position="21"/>
        <end position="296"/>
    </location>
</feature>
<dbReference type="Pfam" id="PF02687">
    <property type="entry name" value="FtsX"/>
    <property type="match status" value="1"/>
</dbReference>
<feature type="transmembrane region" description="Helical" evidence="7">
    <location>
        <begin position="21"/>
        <end position="42"/>
    </location>
</feature>
<keyword evidence="2" id="KW-1003">Cell membrane</keyword>
<dbReference type="PANTHER" id="PTHR30572">
    <property type="entry name" value="MEMBRANE COMPONENT OF TRANSPORTER-RELATED"/>
    <property type="match status" value="1"/>
</dbReference>
<evidence type="ECO:0000256" key="1">
    <source>
        <dbReference type="ARBA" id="ARBA00004651"/>
    </source>
</evidence>
<dbReference type="Pfam" id="PF12704">
    <property type="entry name" value="MacB_PCD"/>
    <property type="match status" value="1"/>
</dbReference>
<evidence type="ECO:0000313" key="10">
    <source>
        <dbReference type="EMBL" id="QEE29117.1"/>
    </source>
</evidence>
<accession>A0A5B9EFJ6</accession>
<evidence type="ECO:0000256" key="4">
    <source>
        <dbReference type="ARBA" id="ARBA00022989"/>
    </source>
</evidence>
<dbReference type="AlphaFoldDB" id="A0A5B9EFJ6"/>
<dbReference type="RefSeq" id="WP_147648315.1">
    <property type="nucleotide sequence ID" value="NZ_CP042806.1"/>
</dbReference>
<feature type="transmembrane region" description="Helical" evidence="7">
    <location>
        <begin position="363"/>
        <end position="388"/>
    </location>
</feature>
<evidence type="ECO:0000256" key="6">
    <source>
        <dbReference type="ARBA" id="ARBA00038076"/>
    </source>
</evidence>
<sequence length="487" mass="52503">MVFPNALVIAWKALRRNRMQTALTMLGMTIGVATVLTMIALGSGAQKAIQDQVKAAGMNMLLVTAGNYQAQRERPPDDAIEMGRLHNPETGMKPHLQFAMFHPEDDPFAVHDHPTSRQRLGDSEAGLGAAATLTLDDAEAVRKIKGVQYAVEGVHENVHVSSGDTRWFTRVHGDGSALPEIRRSWKFTHGGFFSARQQRNKEQVVVLGSIVAEKLFGDKSPVGETVTLWKQPFKVVGVVTSANWMVTPEAGDDQFDAVYIPVTTMQSLLNLSKLNDITVTTESTGDVTRVAKTITTVLRSRHGIDTSHPDDFTVTSQASKALLKGGLRPDVAQAVTGNVGGLEKVTLDQLGKTLDKSSKTMTALLASIATVSLIVGGIGIMNIMMLSVTERTREIGIRRAVGAREKEVLMQFIYESVTLSVVGGLLGILIGVVAAISISHVVQWSTSISPLSIVLSFGISAAVGIFFGYYPAREASRVAPLTSLRFE</sequence>
<keyword evidence="11" id="KW-1185">Reference proteome</keyword>
<comment type="subcellular location">
    <subcellularLocation>
        <location evidence="1">Cell membrane</location>
        <topology evidence="1">Multi-pass membrane protein</topology>
    </subcellularLocation>
</comment>
<evidence type="ECO:0000256" key="3">
    <source>
        <dbReference type="ARBA" id="ARBA00022692"/>
    </source>
</evidence>
<keyword evidence="5 7" id="KW-0472">Membrane</keyword>
<reference evidence="10 11" key="1">
    <citation type="submission" date="2019-08" db="EMBL/GenBank/DDBJ databases">
        <title>Complete genome sequence of Terriglobus albidus strain ORNL.</title>
        <authorList>
            <person name="Podar M."/>
        </authorList>
    </citation>
    <scope>NUCLEOTIDE SEQUENCE [LARGE SCALE GENOMIC DNA]</scope>
    <source>
        <strain evidence="10 11">ORNL</strain>
    </source>
</reference>
<dbReference type="InterPro" id="IPR050250">
    <property type="entry name" value="Macrolide_Exporter_MacB"/>
</dbReference>
<keyword evidence="4 7" id="KW-1133">Transmembrane helix</keyword>
<feature type="transmembrane region" description="Helical" evidence="7">
    <location>
        <begin position="409"/>
        <end position="436"/>
    </location>
</feature>
<dbReference type="OrthoDB" id="9770099at2"/>
<evidence type="ECO:0000256" key="7">
    <source>
        <dbReference type="SAM" id="Phobius"/>
    </source>
</evidence>
<dbReference type="GO" id="GO:0022857">
    <property type="term" value="F:transmembrane transporter activity"/>
    <property type="evidence" value="ECO:0007669"/>
    <property type="project" value="TreeGrafter"/>
</dbReference>
<evidence type="ECO:0000256" key="2">
    <source>
        <dbReference type="ARBA" id="ARBA00022475"/>
    </source>
</evidence>
<name>A0A5B9EFJ6_9BACT</name>
<dbReference type="InterPro" id="IPR003838">
    <property type="entry name" value="ABC3_permease_C"/>
</dbReference>
<dbReference type="KEGG" id="talb:FTW19_14590"/>
<dbReference type="EMBL" id="CP042806">
    <property type="protein sequence ID" value="QEE29117.1"/>
    <property type="molecule type" value="Genomic_DNA"/>
</dbReference>
<dbReference type="PANTHER" id="PTHR30572:SF4">
    <property type="entry name" value="ABC TRANSPORTER PERMEASE YTRF"/>
    <property type="match status" value="1"/>
</dbReference>
<dbReference type="GO" id="GO:0005886">
    <property type="term" value="C:plasma membrane"/>
    <property type="evidence" value="ECO:0007669"/>
    <property type="project" value="UniProtKB-SubCell"/>
</dbReference>
<evidence type="ECO:0000259" key="9">
    <source>
        <dbReference type="Pfam" id="PF12704"/>
    </source>
</evidence>
<dbReference type="Proteomes" id="UP000321820">
    <property type="component" value="Chromosome"/>
</dbReference>
<keyword evidence="3 7" id="KW-0812">Transmembrane</keyword>
<organism evidence="10 11">
    <name type="scientific">Terriglobus albidus</name>
    <dbReference type="NCBI Taxonomy" id="1592106"/>
    <lineage>
        <taxon>Bacteria</taxon>
        <taxon>Pseudomonadati</taxon>
        <taxon>Acidobacteriota</taxon>
        <taxon>Terriglobia</taxon>
        <taxon>Terriglobales</taxon>
        <taxon>Acidobacteriaceae</taxon>
        <taxon>Terriglobus</taxon>
    </lineage>
</organism>